<evidence type="ECO:0000313" key="3">
    <source>
        <dbReference type="EMBL" id="SFA38842.1"/>
    </source>
</evidence>
<dbReference type="RefSeq" id="WP_036738536.1">
    <property type="nucleotide sequence ID" value="NZ_JRKN01000002.1"/>
</dbReference>
<dbReference type="EMBL" id="JRKN01000002">
    <property type="protein sequence ID" value="KGJ06367.1"/>
    <property type="molecule type" value="Genomic_DNA"/>
</dbReference>
<dbReference type="GO" id="GO:0046871">
    <property type="term" value="F:N-acetylgalactosamine binding"/>
    <property type="evidence" value="ECO:0007669"/>
    <property type="project" value="TreeGrafter"/>
</dbReference>
<dbReference type="PANTHER" id="PTHR46938">
    <property type="entry name" value="DISCOIDIN-1 SUBUNIT A-RELATED-RELATED"/>
    <property type="match status" value="1"/>
</dbReference>
<feature type="domain" description="H-type lectin" evidence="1">
    <location>
        <begin position="39"/>
        <end position="104"/>
    </location>
</feature>
<name>A0A099F8C6_9RHOB</name>
<dbReference type="GO" id="GO:0098636">
    <property type="term" value="C:protein complex involved in cell adhesion"/>
    <property type="evidence" value="ECO:0007669"/>
    <property type="project" value="TreeGrafter"/>
</dbReference>
<sequence>MKRFGHAAVGVSTGETEIFSAFESDGPMWSGTGTRSESRHVRFPHPFLEPPCVQVALSMWDIDCNANQRADIQAIEIAEDGFVLRFSTWGDTRVARVRARWMAIGPVRYEEDWSAE</sequence>
<dbReference type="eggNOG" id="ENOG5032SUT">
    <property type="taxonomic scope" value="Bacteria"/>
</dbReference>
<dbReference type="GO" id="GO:0030247">
    <property type="term" value="F:polysaccharide binding"/>
    <property type="evidence" value="ECO:0007669"/>
    <property type="project" value="TreeGrafter"/>
</dbReference>
<dbReference type="GO" id="GO:0009986">
    <property type="term" value="C:cell surface"/>
    <property type="evidence" value="ECO:0007669"/>
    <property type="project" value="TreeGrafter"/>
</dbReference>
<dbReference type="InterPro" id="IPR037221">
    <property type="entry name" value="H-type_lectin_dom_sf"/>
</dbReference>
<dbReference type="GO" id="GO:0045335">
    <property type="term" value="C:phagocytic vesicle"/>
    <property type="evidence" value="ECO:0007669"/>
    <property type="project" value="TreeGrafter"/>
</dbReference>
<keyword evidence="4" id="KW-1185">Reference proteome</keyword>
<dbReference type="STRING" id="376733.SAMN04487972_101196"/>
<gene>
    <name evidence="2" type="ORF">IT41_01610</name>
    <name evidence="3" type="ORF">SAMN04487972_101196</name>
</gene>
<dbReference type="GO" id="GO:0070492">
    <property type="term" value="F:oligosaccharide binding"/>
    <property type="evidence" value="ECO:0007669"/>
    <property type="project" value="TreeGrafter"/>
</dbReference>
<dbReference type="OrthoDB" id="7658568at2"/>
<dbReference type="AlphaFoldDB" id="A0A099F8C6"/>
<protein>
    <submittedName>
        <fullName evidence="2">ATP synthase</fullName>
    </submittedName>
    <submittedName>
        <fullName evidence="3">H-type lectin domain-containing protein</fullName>
    </submittedName>
</protein>
<dbReference type="SUPFAM" id="SSF141086">
    <property type="entry name" value="Agglutinin HPA-like"/>
    <property type="match status" value="1"/>
</dbReference>
<dbReference type="Proteomes" id="UP000029846">
    <property type="component" value="Unassembled WGS sequence"/>
</dbReference>
<dbReference type="PANTHER" id="PTHR46938:SF1">
    <property type="entry name" value="DISCOIDIN-1 SUBUNIT A-RELATED"/>
    <property type="match status" value="1"/>
</dbReference>
<dbReference type="Gene3D" id="2.60.40.2080">
    <property type="match status" value="1"/>
</dbReference>
<proteinExistence type="predicted"/>
<evidence type="ECO:0000313" key="2">
    <source>
        <dbReference type="EMBL" id="KGJ06367.1"/>
    </source>
</evidence>
<dbReference type="InterPro" id="IPR019019">
    <property type="entry name" value="H-type_lectin_domain"/>
</dbReference>
<organism evidence="2 4">
    <name type="scientific">Paracoccus halophilus</name>
    <dbReference type="NCBI Taxonomy" id="376733"/>
    <lineage>
        <taxon>Bacteria</taxon>
        <taxon>Pseudomonadati</taxon>
        <taxon>Pseudomonadota</taxon>
        <taxon>Alphaproteobacteria</taxon>
        <taxon>Rhodobacterales</taxon>
        <taxon>Paracoccaceae</taxon>
        <taxon>Paracoccus</taxon>
    </lineage>
</organism>
<dbReference type="Pfam" id="PF09458">
    <property type="entry name" value="H_lectin"/>
    <property type="match status" value="1"/>
</dbReference>
<keyword evidence="3" id="KW-0430">Lectin</keyword>
<accession>A0A099F8C6</accession>
<evidence type="ECO:0000313" key="5">
    <source>
        <dbReference type="Proteomes" id="UP000182312"/>
    </source>
</evidence>
<reference evidence="2 4" key="1">
    <citation type="submission" date="2014-09" db="EMBL/GenBank/DDBJ databases">
        <authorList>
            <person name="McGinnis J.M."/>
            <person name="Wolfgang W.J."/>
        </authorList>
    </citation>
    <scope>NUCLEOTIDE SEQUENCE [LARGE SCALE GENOMIC DNA]</scope>
    <source>
        <strain evidence="2 4">JCM 14014</strain>
    </source>
</reference>
<dbReference type="InterPro" id="IPR052487">
    <property type="entry name" value="Galactose-binding_lectin"/>
</dbReference>
<dbReference type="Proteomes" id="UP000182312">
    <property type="component" value="Unassembled WGS sequence"/>
</dbReference>
<reference evidence="2 4" key="2">
    <citation type="submission" date="2014-10" db="EMBL/GenBank/DDBJ databases">
        <title>Paracoccus sanguinis sp. nov., isolated from clinical specimens of New York State patients.</title>
        <authorList>
            <person name="Mingle L.A."/>
            <person name="Cole J.A."/>
            <person name="Lapierre P."/>
            <person name="Musser K.A."/>
        </authorList>
    </citation>
    <scope>NUCLEOTIDE SEQUENCE [LARGE SCALE GENOMIC DNA]</scope>
    <source>
        <strain evidence="2 4">JCM 14014</strain>
    </source>
</reference>
<evidence type="ECO:0000259" key="1">
    <source>
        <dbReference type="Pfam" id="PF09458"/>
    </source>
</evidence>
<evidence type="ECO:0000313" key="4">
    <source>
        <dbReference type="Proteomes" id="UP000029846"/>
    </source>
</evidence>
<reference evidence="3 5" key="3">
    <citation type="submission" date="2016-10" db="EMBL/GenBank/DDBJ databases">
        <authorList>
            <person name="de Groot N.N."/>
        </authorList>
    </citation>
    <scope>NUCLEOTIDE SEQUENCE [LARGE SCALE GENOMIC DNA]</scope>
    <source>
        <strain evidence="3 5">CGMCC 1.6117</strain>
    </source>
</reference>
<dbReference type="EMBL" id="FOJO01000001">
    <property type="protein sequence ID" value="SFA38842.1"/>
    <property type="molecule type" value="Genomic_DNA"/>
</dbReference>
<dbReference type="GO" id="GO:0098609">
    <property type="term" value="P:cell-cell adhesion"/>
    <property type="evidence" value="ECO:0007669"/>
    <property type="project" value="TreeGrafter"/>
</dbReference>